<dbReference type="OMA" id="CQPWVEQ"/>
<protein>
    <submittedName>
        <fullName evidence="2">Uncharacterized protein</fullName>
    </submittedName>
</protein>
<feature type="region of interest" description="Disordered" evidence="1">
    <location>
        <begin position="1"/>
        <end position="59"/>
    </location>
</feature>
<dbReference type="AlphaFoldDB" id="A0A0D2LF27"/>
<keyword evidence="3" id="KW-1185">Reference proteome</keyword>
<feature type="region of interest" description="Disordered" evidence="1">
    <location>
        <begin position="233"/>
        <end position="258"/>
    </location>
</feature>
<dbReference type="EMBL" id="KN817529">
    <property type="protein sequence ID" value="KJA26152.1"/>
    <property type="molecule type" value="Genomic_DNA"/>
</dbReference>
<reference evidence="3" key="1">
    <citation type="submission" date="2014-04" db="EMBL/GenBank/DDBJ databases">
        <title>Evolutionary Origins and Diversification of the Mycorrhizal Mutualists.</title>
        <authorList>
            <consortium name="DOE Joint Genome Institute"/>
            <consortium name="Mycorrhizal Genomics Consortium"/>
            <person name="Kohler A."/>
            <person name="Kuo A."/>
            <person name="Nagy L.G."/>
            <person name="Floudas D."/>
            <person name="Copeland A."/>
            <person name="Barry K.W."/>
            <person name="Cichocki N."/>
            <person name="Veneault-Fourrey C."/>
            <person name="LaButti K."/>
            <person name="Lindquist E.A."/>
            <person name="Lipzen A."/>
            <person name="Lundell T."/>
            <person name="Morin E."/>
            <person name="Murat C."/>
            <person name="Riley R."/>
            <person name="Ohm R."/>
            <person name="Sun H."/>
            <person name="Tunlid A."/>
            <person name="Henrissat B."/>
            <person name="Grigoriev I.V."/>
            <person name="Hibbett D.S."/>
            <person name="Martin F."/>
        </authorList>
    </citation>
    <scope>NUCLEOTIDE SEQUENCE [LARGE SCALE GENOMIC DNA]</scope>
    <source>
        <strain evidence="3">FD-334 SS-4</strain>
    </source>
</reference>
<dbReference type="Proteomes" id="UP000054270">
    <property type="component" value="Unassembled WGS sequence"/>
</dbReference>
<gene>
    <name evidence="2" type="ORF">HYPSUDRAFT_64361</name>
</gene>
<evidence type="ECO:0000256" key="1">
    <source>
        <dbReference type="SAM" id="MobiDB-lite"/>
    </source>
</evidence>
<evidence type="ECO:0000313" key="3">
    <source>
        <dbReference type="Proteomes" id="UP000054270"/>
    </source>
</evidence>
<organism evidence="2 3">
    <name type="scientific">Hypholoma sublateritium (strain FD-334 SS-4)</name>
    <dbReference type="NCBI Taxonomy" id="945553"/>
    <lineage>
        <taxon>Eukaryota</taxon>
        <taxon>Fungi</taxon>
        <taxon>Dikarya</taxon>
        <taxon>Basidiomycota</taxon>
        <taxon>Agaricomycotina</taxon>
        <taxon>Agaricomycetes</taxon>
        <taxon>Agaricomycetidae</taxon>
        <taxon>Agaricales</taxon>
        <taxon>Agaricineae</taxon>
        <taxon>Strophariaceae</taxon>
        <taxon>Hypholoma</taxon>
    </lineage>
</organism>
<evidence type="ECO:0000313" key="2">
    <source>
        <dbReference type="EMBL" id="KJA26152.1"/>
    </source>
</evidence>
<sequence length="366" mass="39385">MEFAVCSIPQISISPAPPEDRSPEPRSPFRSLTAPALDDAFRPMHLTPPPTSTIFKRPRSPLVDPAVAGRGLARDRFESLLSAARGAGKRDLDLRKEIALKTHKNKQVERRALFLSKLQAPPSPSAATTPKTPPESPAIFHYRLPSPGLVSPLALFEALGSAEEGIPDGWVEQVDFRRKAQPPAVVAAPRGVPSLDQISARFTPQKADANAYPGLAPVSAPTVRPSVGVGRLRMPLRAPPPPPPPQPAANQQHPVSPRVPAQPEIRVTTLVVPHTRSAPVVQLTEQNLCAFNCQAATRGQRADAMLSALRRRTRSAESVFARAGADAGAKAEVDYKWRRRSAPADIMPLRARGGFEHPVLALPGGF</sequence>
<proteinExistence type="predicted"/>
<accession>A0A0D2LF27</accession>
<dbReference type="OrthoDB" id="3250108at2759"/>
<name>A0A0D2LF27_HYPSF</name>
<feature type="compositionally biased region" description="Pro residues" evidence="1">
    <location>
        <begin position="237"/>
        <end position="247"/>
    </location>
</feature>